<evidence type="ECO:0000256" key="1">
    <source>
        <dbReference type="ARBA" id="ARBA00004651"/>
    </source>
</evidence>
<keyword evidence="4 5" id="KW-0472">Membrane</keyword>
<feature type="transmembrane region" description="Helical" evidence="5">
    <location>
        <begin position="135"/>
        <end position="163"/>
    </location>
</feature>
<dbReference type="EMBL" id="CP000909">
    <property type="protein sequence ID" value="ABY35753.1"/>
    <property type="molecule type" value="Genomic_DNA"/>
</dbReference>
<feature type="transmembrane region" description="Helical" evidence="5">
    <location>
        <begin position="285"/>
        <end position="305"/>
    </location>
</feature>
<feature type="transmembrane region" description="Helical" evidence="5">
    <location>
        <begin position="175"/>
        <end position="196"/>
    </location>
</feature>
<feature type="transmembrane region" description="Helical" evidence="5">
    <location>
        <begin position="251"/>
        <end position="273"/>
    </location>
</feature>
<feature type="transmembrane region" description="Helical" evidence="5">
    <location>
        <begin position="340"/>
        <end position="363"/>
    </location>
</feature>
<feature type="transmembrane region" description="Helical" evidence="5">
    <location>
        <begin position="70"/>
        <end position="90"/>
    </location>
</feature>
<feature type="transmembrane region" description="Helical" evidence="5">
    <location>
        <begin position="375"/>
        <end position="394"/>
    </location>
</feature>
<dbReference type="InterPro" id="IPR011701">
    <property type="entry name" value="MFS"/>
</dbReference>
<keyword evidence="8" id="KW-1185">Reference proteome</keyword>
<evidence type="ECO:0000259" key="6">
    <source>
        <dbReference type="PROSITE" id="PS50850"/>
    </source>
</evidence>
<dbReference type="GO" id="GO:0022857">
    <property type="term" value="F:transmembrane transporter activity"/>
    <property type="evidence" value="ECO:0007669"/>
    <property type="project" value="InterPro"/>
</dbReference>
<dbReference type="GO" id="GO:0005886">
    <property type="term" value="C:plasma membrane"/>
    <property type="evidence" value="ECO:0007669"/>
    <property type="project" value="UniProtKB-SubCell"/>
</dbReference>
<comment type="subcellular location">
    <subcellularLocation>
        <location evidence="1">Cell membrane</location>
        <topology evidence="1">Multi-pass membrane protein</topology>
    </subcellularLocation>
</comment>
<feature type="transmembrane region" description="Helical" evidence="5">
    <location>
        <begin position="111"/>
        <end position="129"/>
    </location>
</feature>
<evidence type="ECO:0000256" key="3">
    <source>
        <dbReference type="ARBA" id="ARBA00022989"/>
    </source>
</evidence>
<dbReference type="InParanoid" id="A9WI62"/>
<feature type="transmembrane region" description="Helical" evidence="5">
    <location>
        <begin position="317"/>
        <end position="334"/>
    </location>
</feature>
<dbReference type="STRING" id="324602.Caur_2547"/>
<name>A9WI62_CHLAA</name>
<protein>
    <submittedName>
        <fullName evidence="7">Major facilitator superfamily MFS_1</fullName>
    </submittedName>
</protein>
<dbReference type="PANTHER" id="PTHR23526">
    <property type="entry name" value="INTEGRAL MEMBRANE TRANSPORT PROTEIN-RELATED"/>
    <property type="match status" value="1"/>
</dbReference>
<dbReference type="InterPro" id="IPR020846">
    <property type="entry name" value="MFS_dom"/>
</dbReference>
<dbReference type="Gene3D" id="1.20.1250.20">
    <property type="entry name" value="MFS general substrate transporter like domains"/>
    <property type="match status" value="1"/>
</dbReference>
<sequence>MRDRSQCVRADQRQFTMRPLISRAELRALLHPTDVTERNVRNVLIDGIGVGIVTGVSVFLPVFLARLGASSLLVGLITSLPALAGALFALPIGRFLERQRNIVIWYSGMRFWVLASYAVFGCLPFFLPLEAVPWTIIIIWALVTIPSTFVNVAFTIVMGGVAGPQRRYALMSMRWSSLGLATAVTVAIIGTVLELFPFPLNYQVVFIGSVVGGLLSFFFSRAILLPERKPAPDSDKKGALLLALRQAPPAFVRYALSAFVFRGGVAMAIPLIPLYYVREAGLNDAWIGLISTIGNGVLLIAYAVWSAGVPRLGNRGVLLASSLGMALYPFGLAITEAPWLLALLAGLVNFCVAGNDLVNFDLVLSTIPAGQQATYVGLFQTLQNLALFMMPLIATSLADAIGIVTVLLIAGAMRLVGLALFAWLRIG</sequence>
<evidence type="ECO:0000313" key="7">
    <source>
        <dbReference type="EMBL" id="ABY35753.1"/>
    </source>
</evidence>
<dbReference type="AlphaFoldDB" id="A9WI62"/>
<feature type="transmembrane region" description="Helical" evidence="5">
    <location>
        <begin position="202"/>
        <end position="224"/>
    </location>
</feature>
<feature type="transmembrane region" description="Helical" evidence="5">
    <location>
        <begin position="43"/>
        <end position="64"/>
    </location>
</feature>
<dbReference type="Proteomes" id="UP000002008">
    <property type="component" value="Chromosome"/>
</dbReference>
<dbReference type="KEGG" id="cau:Caur_2547"/>
<evidence type="ECO:0000256" key="4">
    <source>
        <dbReference type="ARBA" id="ARBA00023136"/>
    </source>
</evidence>
<accession>A9WI62</accession>
<dbReference type="Pfam" id="PF07690">
    <property type="entry name" value="MFS_1"/>
    <property type="match status" value="1"/>
</dbReference>
<dbReference type="eggNOG" id="COG2270">
    <property type="taxonomic scope" value="Bacteria"/>
</dbReference>
<evidence type="ECO:0000313" key="8">
    <source>
        <dbReference type="Proteomes" id="UP000002008"/>
    </source>
</evidence>
<dbReference type="InterPro" id="IPR052528">
    <property type="entry name" value="Sugar_transport-like"/>
</dbReference>
<dbReference type="PROSITE" id="PS50850">
    <property type="entry name" value="MFS"/>
    <property type="match status" value="1"/>
</dbReference>
<evidence type="ECO:0000256" key="2">
    <source>
        <dbReference type="ARBA" id="ARBA00022692"/>
    </source>
</evidence>
<dbReference type="EnsemblBacteria" id="ABY35753">
    <property type="protein sequence ID" value="ABY35753"/>
    <property type="gene ID" value="Caur_2547"/>
</dbReference>
<evidence type="ECO:0000256" key="5">
    <source>
        <dbReference type="SAM" id="Phobius"/>
    </source>
</evidence>
<dbReference type="SUPFAM" id="SSF103473">
    <property type="entry name" value="MFS general substrate transporter"/>
    <property type="match status" value="1"/>
</dbReference>
<organism evidence="7 8">
    <name type="scientific">Chloroflexus aurantiacus (strain ATCC 29366 / DSM 635 / J-10-fl)</name>
    <dbReference type="NCBI Taxonomy" id="324602"/>
    <lineage>
        <taxon>Bacteria</taxon>
        <taxon>Bacillati</taxon>
        <taxon>Chloroflexota</taxon>
        <taxon>Chloroflexia</taxon>
        <taxon>Chloroflexales</taxon>
        <taxon>Chloroflexineae</taxon>
        <taxon>Chloroflexaceae</taxon>
        <taxon>Chloroflexus</taxon>
    </lineage>
</organism>
<feature type="transmembrane region" description="Helical" evidence="5">
    <location>
        <begin position="400"/>
        <end position="424"/>
    </location>
</feature>
<gene>
    <name evidence="7" type="ordered locus">Caur_2547</name>
</gene>
<keyword evidence="2 5" id="KW-0812">Transmembrane</keyword>
<keyword evidence="3 5" id="KW-1133">Transmembrane helix</keyword>
<dbReference type="PANTHER" id="PTHR23526:SF2">
    <property type="entry name" value="MAJOR FACILITATOR SUPERFAMILY (MFS) PROFILE DOMAIN-CONTAINING PROTEIN"/>
    <property type="match status" value="1"/>
</dbReference>
<dbReference type="InterPro" id="IPR036259">
    <property type="entry name" value="MFS_trans_sf"/>
</dbReference>
<dbReference type="PATRIC" id="fig|324602.8.peg.2870"/>
<proteinExistence type="predicted"/>
<reference evidence="8" key="1">
    <citation type="journal article" date="2011" name="BMC Genomics">
        <title>Complete genome sequence of the filamentous anoxygenic phototrophic bacterium Chloroflexus aurantiacus.</title>
        <authorList>
            <person name="Tang K.H."/>
            <person name="Barry K."/>
            <person name="Chertkov O."/>
            <person name="Dalin E."/>
            <person name="Han C.S."/>
            <person name="Hauser L.J."/>
            <person name="Honchak B.M."/>
            <person name="Karbach L.E."/>
            <person name="Land M.L."/>
            <person name="Lapidus A."/>
            <person name="Larimer F.W."/>
            <person name="Mikhailova N."/>
            <person name="Pitluck S."/>
            <person name="Pierson B.K."/>
            <person name="Blankenship R.E."/>
        </authorList>
    </citation>
    <scope>NUCLEOTIDE SEQUENCE [LARGE SCALE GENOMIC DNA]</scope>
    <source>
        <strain evidence="8">ATCC 29366 / DSM 635 / J-10-fl</strain>
    </source>
</reference>
<feature type="domain" description="Major facilitator superfamily (MFS) profile" evidence="6">
    <location>
        <begin position="35"/>
        <end position="427"/>
    </location>
</feature>
<dbReference type="HOGENOM" id="CLU_025379_1_0_0"/>